<evidence type="ECO:0000256" key="2">
    <source>
        <dbReference type="SAM" id="SignalP"/>
    </source>
</evidence>
<feature type="region of interest" description="Disordered" evidence="1">
    <location>
        <begin position="22"/>
        <end position="55"/>
    </location>
</feature>
<feature type="signal peptide" evidence="2">
    <location>
        <begin position="1"/>
        <end position="23"/>
    </location>
</feature>
<keyword evidence="2" id="KW-0732">Signal</keyword>
<dbReference type="AlphaFoldDB" id="A0A4U6TBK0"/>
<dbReference type="EMBL" id="CM016560">
    <property type="protein sequence ID" value="TKV98751.1"/>
    <property type="molecule type" value="Genomic_DNA"/>
</dbReference>
<dbReference type="Proteomes" id="UP000298652">
    <property type="component" value="Chromosome 9"/>
</dbReference>
<dbReference type="Gramene" id="TKV98751">
    <property type="protein sequence ID" value="TKV98751"/>
    <property type="gene ID" value="SEVIR_9G581350v2"/>
</dbReference>
<gene>
    <name evidence="3" type="ORF">SEVIR_9G581350v2</name>
</gene>
<evidence type="ECO:0000313" key="4">
    <source>
        <dbReference type="Proteomes" id="UP000298652"/>
    </source>
</evidence>
<feature type="chain" id="PRO_5020883610" evidence="2">
    <location>
        <begin position="24"/>
        <end position="55"/>
    </location>
</feature>
<organism evidence="3 4">
    <name type="scientific">Setaria viridis</name>
    <name type="common">Green bristlegrass</name>
    <name type="synonym">Setaria italica subsp. viridis</name>
    <dbReference type="NCBI Taxonomy" id="4556"/>
    <lineage>
        <taxon>Eukaryota</taxon>
        <taxon>Viridiplantae</taxon>
        <taxon>Streptophyta</taxon>
        <taxon>Embryophyta</taxon>
        <taxon>Tracheophyta</taxon>
        <taxon>Spermatophyta</taxon>
        <taxon>Magnoliopsida</taxon>
        <taxon>Liliopsida</taxon>
        <taxon>Poales</taxon>
        <taxon>Poaceae</taxon>
        <taxon>PACMAD clade</taxon>
        <taxon>Panicoideae</taxon>
        <taxon>Panicodae</taxon>
        <taxon>Paniceae</taxon>
        <taxon>Cenchrinae</taxon>
        <taxon>Setaria</taxon>
    </lineage>
</organism>
<sequence length="55" mass="5922">MLGVLRRLAIAVPLVLIVNSPIGAPLPHEGRAAPPSKLRCQPRPNPANPDHLRCK</sequence>
<keyword evidence="4" id="KW-1185">Reference proteome</keyword>
<accession>A0A4U6TBK0</accession>
<evidence type="ECO:0000256" key="1">
    <source>
        <dbReference type="SAM" id="MobiDB-lite"/>
    </source>
</evidence>
<evidence type="ECO:0000313" key="3">
    <source>
        <dbReference type="EMBL" id="TKV98751.1"/>
    </source>
</evidence>
<proteinExistence type="predicted"/>
<protein>
    <submittedName>
        <fullName evidence="3">Uncharacterized protein</fullName>
    </submittedName>
</protein>
<name>A0A4U6TBK0_SETVI</name>
<reference evidence="3" key="1">
    <citation type="submission" date="2019-03" db="EMBL/GenBank/DDBJ databases">
        <title>WGS assembly of Setaria viridis.</title>
        <authorList>
            <person name="Huang P."/>
            <person name="Jenkins J."/>
            <person name="Grimwood J."/>
            <person name="Barry K."/>
            <person name="Healey A."/>
            <person name="Mamidi S."/>
            <person name="Sreedasyam A."/>
            <person name="Shu S."/>
            <person name="Feldman M."/>
            <person name="Wu J."/>
            <person name="Yu Y."/>
            <person name="Chen C."/>
            <person name="Johnson J."/>
            <person name="Rokhsar D."/>
            <person name="Baxter I."/>
            <person name="Schmutz J."/>
            <person name="Brutnell T."/>
            <person name="Kellogg E."/>
        </authorList>
    </citation>
    <scope>NUCLEOTIDE SEQUENCE [LARGE SCALE GENOMIC DNA]</scope>
</reference>